<keyword evidence="22" id="KW-0812">Transmembrane</keyword>
<evidence type="ECO:0000256" key="19">
    <source>
        <dbReference type="ARBA" id="ARBA00043078"/>
    </source>
</evidence>
<evidence type="ECO:0000256" key="1">
    <source>
        <dbReference type="ARBA" id="ARBA00000382"/>
    </source>
</evidence>
<evidence type="ECO:0000256" key="14">
    <source>
        <dbReference type="ARBA" id="ARBA00023277"/>
    </source>
</evidence>
<comment type="similarity">
    <text evidence="4 20">Belongs to the glycosyl hydrolase 17 family.</text>
</comment>
<evidence type="ECO:0000256" key="10">
    <source>
        <dbReference type="ARBA" id="ARBA00022801"/>
    </source>
</evidence>
<evidence type="ECO:0000256" key="4">
    <source>
        <dbReference type="ARBA" id="ARBA00008773"/>
    </source>
</evidence>
<evidence type="ECO:0000256" key="2">
    <source>
        <dbReference type="ARBA" id="ARBA00004191"/>
    </source>
</evidence>
<keyword evidence="10" id="KW-0378">Hydrolase</keyword>
<evidence type="ECO:0000256" key="12">
    <source>
        <dbReference type="ARBA" id="ARBA00023136"/>
    </source>
</evidence>
<dbReference type="InterPro" id="IPR000490">
    <property type="entry name" value="Glyco_hydro_17"/>
</dbReference>
<evidence type="ECO:0000313" key="24">
    <source>
        <dbReference type="Proteomes" id="UP000285326"/>
    </source>
</evidence>
<dbReference type="GO" id="GO:0009986">
    <property type="term" value="C:cell surface"/>
    <property type="evidence" value="ECO:0007669"/>
    <property type="project" value="TreeGrafter"/>
</dbReference>
<keyword evidence="16" id="KW-0624">Polysaccharide degradation</keyword>
<comment type="catalytic activity">
    <reaction evidence="1">
        <text>Hydrolysis of (1-&gt;3)-beta-D-glucosidic linkages in (1-&gt;3)-beta-D-glucans.</text>
        <dbReference type="EC" id="3.2.1.39"/>
    </reaction>
</comment>
<dbReference type="Gene3D" id="3.20.20.80">
    <property type="entry name" value="Glycosidases"/>
    <property type="match status" value="1"/>
</dbReference>
<keyword evidence="13" id="KW-0325">Glycoprotein</keyword>
<comment type="subcellular location">
    <subcellularLocation>
        <location evidence="3">Cell membrane</location>
        <topology evidence="3">Single-pass type II membrane protein</topology>
    </subcellularLocation>
    <subcellularLocation>
        <location evidence="2">Secreted</location>
        <location evidence="2">Cell wall</location>
    </subcellularLocation>
</comment>
<protein>
    <recommendedName>
        <fullName evidence="5">glucan endo-1,3-beta-D-glucosidase</fullName>
        <ecNumber evidence="5">3.2.1.39</ecNumber>
    </recommendedName>
    <alternativeName>
        <fullName evidence="19">Endo-1,3-beta-glucanase btgC</fullName>
    </alternativeName>
    <alternativeName>
        <fullName evidence="18">Laminarinase btgC</fullName>
    </alternativeName>
</protein>
<keyword evidence="22" id="KW-1133">Transmembrane helix</keyword>
<evidence type="ECO:0000313" key="23">
    <source>
        <dbReference type="EMBL" id="RKF75089.1"/>
    </source>
</evidence>
<evidence type="ECO:0000256" key="18">
    <source>
        <dbReference type="ARBA" id="ARBA00042373"/>
    </source>
</evidence>
<sequence length="725" mass="80208">MSNRHSLQHRQPKYQGTCSIDPFVTVDSLQNLQNHEADTSHNTPDYSSQHLSEPLPMLLSSASPGNAHVETNSQPPLIHISKVPEAVLHHELKQESHSVALLDDNAPDRSWDHNVRKKDKKSFTACTFSTKSNAQELREKIVSQEASHLHGTTNENSNHCEREVLREIQGHTTNMDHPSDDQFNYSPYRRSEIYSEPSHSSQAFFSNSASALGHLTPPSWSTVSSTLHSQNREQYSEVPYRYSRNVDSDFCDFDPRSIEDDGDDGLEYKQRQRLPVMNFYHSERNSLHASTAISTYKGGVLGSTDGATGKKSNNSPTDSPKINSLSAKNGRYGVDDFPKAEGPTEPVKSEWLSKQSSARSKLRLLVLLIVTLVIVGGITGGVVRGILQKKSSSSPSDSSAADLKSNGDLSKDSAEIKKLLNNPKLHKVFPTIDYTPARSQYPDCLNEPPSQNDITRDLAVLSQLSNTIRLYGTDCNQTEMLIHSINQLDLKESINIWMGVWLNKNETTNKRQISQMYQILDEYGTDPFVGVIVGNEVLFREDMTVTELGNMLTGIKSNLTSKGISLPIASSDLGDDWTSQLASKTDILMANIHPFFAGVAADVAASWTWNFWQQHNVILQPDVSKNIISETGWPSSGGTSCGGAATCTAGSVASVESLNTFMNDWVCQALANGTKYFWFEAFDEPWKVGLNEPGKEWEDKWGLLDAERKLKPGVVIPSCGGKTVD</sequence>
<keyword evidence="15" id="KW-0961">Cell wall biogenesis/degradation</keyword>
<feature type="compositionally biased region" description="Polar residues" evidence="21">
    <location>
        <begin position="310"/>
        <end position="327"/>
    </location>
</feature>
<keyword evidence="6" id="KW-1003">Cell membrane</keyword>
<dbReference type="GO" id="GO:0005576">
    <property type="term" value="C:extracellular region"/>
    <property type="evidence" value="ECO:0007669"/>
    <property type="project" value="TreeGrafter"/>
</dbReference>
<evidence type="ECO:0000256" key="20">
    <source>
        <dbReference type="RuleBase" id="RU004335"/>
    </source>
</evidence>
<evidence type="ECO:0000256" key="21">
    <source>
        <dbReference type="SAM" id="MobiDB-lite"/>
    </source>
</evidence>
<dbReference type="EMBL" id="MCBS01023613">
    <property type="protein sequence ID" value="RKF75089.1"/>
    <property type="molecule type" value="Genomic_DNA"/>
</dbReference>
<dbReference type="PANTHER" id="PTHR16631:SF17">
    <property type="entry name" value="GLUCAN ENDO-1,3-BETA-GLUCOSIDASE BTGC"/>
    <property type="match status" value="1"/>
</dbReference>
<dbReference type="FunFam" id="3.20.20.80:FF:000151">
    <property type="entry name" value="Glucan endo-1,3-beta-glucosidase btgC"/>
    <property type="match status" value="1"/>
</dbReference>
<evidence type="ECO:0000256" key="5">
    <source>
        <dbReference type="ARBA" id="ARBA00012780"/>
    </source>
</evidence>
<dbReference type="GO" id="GO:0009277">
    <property type="term" value="C:fungal-type cell wall"/>
    <property type="evidence" value="ECO:0007669"/>
    <property type="project" value="TreeGrafter"/>
</dbReference>
<dbReference type="PANTHER" id="PTHR16631">
    <property type="entry name" value="GLUCAN 1,3-BETA-GLUCOSIDASE"/>
    <property type="match status" value="1"/>
</dbReference>
<evidence type="ECO:0000256" key="11">
    <source>
        <dbReference type="ARBA" id="ARBA00022968"/>
    </source>
</evidence>
<dbReference type="GO" id="GO:0071555">
    <property type="term" value="P:cell wall organization"/>
    <property type="evidence" value="ECO:0007669"/>
    <property type="project" value="UniProtKB-KW"/>
</dbReference>
<evidence type="ECO:0000256" key="3">
    <source>
        <dbReference type="ARBA" id="ARBA00004401"/>
    </source>
</evidence>
<evidence type="ECO:0000256" key="8">
    <source>
        <dbReference type="ARBA" id="ARBA00022525"/>
    </source>
</evidence>
<name>A0A420IKL4_9PEZI</name>
<dbReference type="InterPro" id="IPR017853">
    <property type="entry name" value="GH"/>
</dbReference>
<dbReference type="GO" id="GO:0042973">
    <property type="term" value="F:glucan endo-1,3-beta-D-glucosidase activity"/>
    <property type="evidence" value="ECO:0007669"/>
    <property type="project" value="UniProtKB-EC"/>
</dbReference>
<dbReference type="GO" id="GO:0000272">
    <property type="term" value="P:polysaccharide catabolic process"/>
    <property type="evidence" value="ECO:0007669"/>
    <property type="project" value="UniProtKB-KW"/>
</dbReference>
<evidence type="ECO:0000256" key="16">
    <source>
        <dbReference type="ARBA" id="ARBA00023326"/>
    </source>
</evidence>
<evidence type="ECO:0000256" key="7">
    <source>
        <dbReference type="ARBA" id="ARBA00022512"/>
    </source>
</evidence>
<evidence type="ECO:0000256" key="6">
    <source>
        <dbReference type="ARBA" id="ARBA00022475"/>
    </source>
</evidence>
<evidence type="ECO:0000256" key="22">
    <source>
        <dbReference type="SAM" id="Phobius"/>
    </source>
</evidence>
<gene>
    <name evidence="23" type="ORF">GcM1_236104</name>
</gene>
<keyword evidence="8" id="KW-0964">Secreted</keyword>
<dbReference type="InterPro" id="IPR050732">
    <property type="entry name" value="Beta-glucan_modifiers"/>
</dbReference>
<feature type="compositionally biased region" description="Low complexity" evidence="21">
    <location>
        <begin position="389"/>
        <end position="404"/>
    </location>
</feature>
<dbReference type="SUPFAM" id="SSF51445">
    <property type="entry name" value="(Trans)glycosidases"/>
    <property type="match status" value="1"/>
</dbReference>
<dbReference type="Proteomes" id="UP000285326">
    <property type="component" value="Unassembled WGS sequence"/>
</dbReference>
<evidence type="ECO:0000256" key="17">
    <source>
        <dbReference type="ARBA" id="ARBA00037649"/>
    </source>
</evidence>
<keyword evidence="14" id="KW-0119">Carbohydrate metabolism</keyword>
<dbReference type="EC" id="3.2.1.39" evidence="5"/>
<accession>A0A420IKL4</accession>
<keyword evidence="12 22" id="KW-0472">Membrane</keyword>
<evidence type="ECO:0000256" key="13">
    <source>
        <dbReference type="ARBA" id="ARBA00023180"/>
    </source>
</evidence>
<dbReference type="AlphaFoldDB" id="A0A420IKL4"/>
<comment type="caution">
    <text evidence="23">The sequence shown here is derived from an EMBL/GenBank/DDBJ whole genome shotgun (WGS) entry which is preliminary data.</text>
</comment>
<keyword evidence="11" id="KW-0735">Signal-anchor</keyword>
<reference evidence="23 24" key="1">
    <citation type="journal article" date="2018" name="BMC Genomics">
        <title>Comparative genome analyses reveal sequence features reflecting distinct modes of host-adaptation between dicot and monocot powdery mildew.</title>
        <authorList>
            <person name="Wu Y."/>
            <person name="Ma X."/>
            <person name="Pan Z."/>
            <person name="Kale S.D."/>
            <person name="Song Y."/>
            <person name="King H."/>
            <person name="Zhang Q."/>
            <person name="Presley C."/>
            <person name="Deng X."/>
            <person name="Wei C.I."/>
            <person name="Xiao S."/>
        </authorList>
    </citation>
    <scope>NUCLEOTIDE SEQUENCE [LARGE SCALE GENOMIC DNA]</scope>
    <source>
        <strain evidence="23">UMSG1</strain>
    </source>
</reference>
<feature type="region of interest" description="Disordered" evidence="21">
    <location>
        <begin position="389"/>
        <end position="408"/>
    </location>
</feature>
<proteinExistence type="inferred from homology"/>
<evidence type="ECO:0000256" key="9">
    <source>
        <dbReference type="ARBA" id="ARBA00022729"/>
    </source>
</evidence>
<dbReference type="GO" id="GO:0005886">
    <property type="term" value="C:plasma membrane"/>
    <property type="evidence" value="ECO:0007669"/>
    <property type="project" value="UniProtKB-SubCell"/>
</dbReference>
<keyword evidence="9" id="KW-0732">Signal</keyword>
<feature type="region of interest" description="Disordered" evidence="21">
    <location>
        <begin position="304"/>
        <end position="353"/>
    </location>
</feature>
<evidence type="ECO:0000256" key="15">
    <source>
        <dbReference type="ARBA" id="ARBA00023316"/>
    </source>
</evidence>
<keyword evidence="7" id="KW-0134">Cell wall</keyword>
<dbReference type="Pfam" id="PF00332">
    <property type="entry name" value="Glyco_hydro_17"/>
    <property type="match status" value="1"/>
</dbReference>
<comment type="function">
    <text evidence="17">Glucanases play a role in cell expansion during growth, in cell-cell fusion during mating, and in spore release during sporulation. This enzyme may be involved in beta-glucan degradation. Active on laminarin and lichenan.</text>
</comment>
<feature type="transmembrane region" description="Helical" evidence="22">
    <location>
        <begin position="364"/>
        <end position="387"/>
    </location>
</feature>
<organism evidence="23 24">
    <name type="scientific">Golovinomyces cichoracearum</name>
    <dbReference type="NCBI Taxonomy" id="62708"/>
    <lineage>
        <taxon>Eukaryota</taxon>
        <taxon>Fungi</taxon>
        <taxon>Dikarya</taxon>
        <taxon>Ascomycota</taxon>
        <taxon>Pezizomycotina</taxon>
        <taxon>Leotiomycetes</taxon>
        <taxon>Erysiphales</taxon>
        <taxon>Erysiphaceae</taxon>
        <taxon>Golovinomyces</taxon>
    </lineage>
</organism>